<dbReference type="Gene3D" id="2.120.10.80">
    <property type="entry name" value="Kelch-type beta propeller"/>
    <property type="match status" value="1"/>
</dbReference>
<dbReference type="SMART" id="SM00612">
    <property type="entry name" value="Kelch"/>
    <property type="match status" value="5"/>
</dbReference>
<keyword evidence="6" id="KW-0009">Actin-binding</keyword>
<evidence type="ECO:0000256" key="1">
    <source>
        <dbReference type="ARBA" id="ARBA00004906"/>
    </source>
</evidence>
<evidence type="ECO:0000256" key="5">
    <source>
        <dbReference type="ARBA" id="ARBA00022786"/>
    </source>
</evidence>
<dbReference type="SMART" id="SM00225">
    <property type="entry name" value="BTB"/>
    <property type="match status" value="1"/>
</dbReference>
<dbReference type="SMART" id="SM00875">
    <property type="entry name" value="BACK"/>
    <property type="match status" value="1"/>
</dbReference>
<dbReference type="Pfam" id="PF24681">
    <property type="entry name" value="Kelch_KLHDC2_KLHL20_DRC7"/>
    <property type="match status" value="1"/>
</dbReference>
<reference evidence="9" key="1">
    <citation type="submission" date="2020-11" db="EMBL/GenBank/DDBJ databases">
        <authorList>
            <person name="Tran Van P."/>
        </authorList>
    </citation>
    <scope>NUCLEOTIDE SEQUENCE</scope>
</reference>
<dbReference type="PROSITE" id="PS50097">
    <property type="entry name" value="BTB"/>
    <property type="match status" value="1"/>
</dbReference>
<protein>
    <recommendedName>
        <fullName evidence="2">Kelch-like protein diablo</fullName>
    </recommendedName>
</protein>
<dbReference type="OrthoDB" id="45365at2759"/>
<dbReference type="SUPFAM" id="SSF54695">
    <property type="entry name" value="POZ domain"/>
    <property type="match status" value="1"/>
</dbReference>
<keyword evidence="10" id="KW-1185">Reference proteome</keyword>
<dbReference type="InterPro" id="IPR011333">
    <property type="entry name" value="SKP1/BTB/POZ_sf"/>
</dbReference>
<dbReference type="InterPro" id="IPR017096">
    <property type="entry name" value="BTB-kelch_protein"/>
</dbReference>
<feature type="domain" description="BTB" evidence="8">
    <location>
        <begin position="95"/>
        <end position="162"/>
    </location>
</feature>
<dbReference type="EMBL" id="LR899563">
    <property type="protein sequence ID" value="CAD7240611.1"/>
    <property type="molecule type" value="Genomic_DNA"/>
</dbReference>
<organism evidence="9">
    <name type="scientific">Darwinula stevensoni</name>
    <dbReference type="NCBI Taxonomy" id="69355"/>
    <lineage>
        <taxon>Eukaryota</taxon>
        <taxon>Metazoa</taxon>
        <taxon>Ecdysozoa</taxon>
        <taxon>Arthropoda</taxon>
        <taxon>Crustacea</taxon>
        <taxon>Oligostraca</taxon>
        <taxon>Ostracoda</taxon>
        <taxon>Podocopa</taxon>
        <taxon>Podocopida</taxon>
        <taxon>Darwinulocopina</taxon>
        <taxon>Darwinuloidea</taxon>
        <taxon>Darwinulidae</taxon>
        <taxon>Darwinula</taxon>
    </lineage>
</organism>
<comment type="pathway">
    <text evidence="1">Protein modification; protein ubiquitination.</text>
</comment>
<name>A0A7R8ZXJ9_9CRUS</name>
<evidence type="ECO:0000256" key="7">
    <source>
        <dbReference type="ARBA" id="ARBA00043912"/>
    </source>
</evidence>
<evidence type="ECO:0000256" key="6">
    <source>
        <dbReference type="ARBA" id="ARBA00023203"/>
    </source>
</evidence>
<evidence type="ECO:0000256" key="2">
    <source>
        <dbReference type="ARBA" id="ARBA00013699"/>
    </source>
</evidence>
<evidence type="ECO:0000256" key="3">
    <source>
        <dbReference type="ARBA" id="ARBA00022441"/>
    </source>
</evidence>
<dbReference type="InterPro" id="IPR006652">
    <property type="entry name" value="Kelch_1"/>
</dbReference>
<dbReference type="InterPro" id="IPR011043">
    <property type="entry name" value="Gal_Oxase/kelch_b-propeller"/>
</dbReference>
<proteinExistence type="predicted"/>
<dbReference type="FunFam" id="1.25.40.420:FF:000001">
    <property type="entry name" value="Kelch-like family member 12"/>
    <property type="match status" value="1"/>
</dbReference>
<dbReference type="PIRSF" id="PIRSF037037">
    <property type="entry name" value="Kelch-like_protein_gigaxonin"/>
    <property type="match status" value="1"/>
</dbReference>
<dbReference type="InterPro" id="IPR015915">
    <property type="entry name" value="Kelch-typ_b-propeller"/>
</dbReference>
<comment type="function">
    <text evidence="7">Probable substrate-specific adapter of an E3 ubiquitin-protein ligase complex which mediates the ubiquitination and subsequent proteasomal degradation of target proteins. May have a role in synapse differentiation and growth.</text>
</comment>
<accession>A0A7R8ZXJ9</accession>
<dbReference type="Gene3D" id="1.25.40.420">
    <property type="match status" value="1"/>
</dbReference>
<sequence length="620" mass="69489">MNVGGITLLREGRRVIFPFGEGTLLVHRHNRRIPLRIELDSEEEATNVSSSTIDLMQDHAEAEEPFPDEYKVIESSHPIQVLTGLNDLRKTNHFCDVSLNVEGRFFPAHKVILSSFSPYFKAMFTGSMCEAMESQVPLNGIEAPVMELLLNYAYTSEITITKSNVLSLLSAANLLEILPVRDACCQFLHKHMDANNCVGIHCFAETHACTFLQKEAKDYTLEHFKEVVQHDEFATLSTSKLIEFISSDDLAVSDEKCVFQAVLKWLEHHRDSRKDQFGKVLEHVRLPLLNPYFLHDCVESLDVIQQSSECQQLVEEAKLYHLLPDRRHELATARTKPRLSSGIVDVIVAVGGEDDKVVLRKHGMVVSGSNILYLAGGESPDGRASAGMWKYDPVFDGWMQLADMNVPRSELGLVMVDGMVYAVGGWEGSTRLETAECYDPATNTWSFIAPMKLAVTSPAVVSHNGYLYVAGGAVLEDGDGIDKVQRYDPKTNTWTELAQMLIPRSGAVACVLQQKIYVIGGWHASTENTNKVECYDIKSNRWEFRAPMIEHRYRPGVAVLNDKVYVLGGEEGWDSYHDTIECYDPVSNTWGMVSDMPSSRSWLSCAALKVKREVLMGRKS</sequence>
<dbReference type="Pfam" id="PF00651">
    <property type="entry name" value="BTB"/>
    <property type="match status" value="1"/>
</dbReference>
<keyword evidence="5" id="KW-0833">Ubl conjugation pathway</keyword>
<dbReference type="Pfam" id="PF07707">
    <property type="entry name" value="BACK"/>
    <property type="match status" value="1"/>
</dbReference>
<dbReference type="Gene3D" id="3.30.710.10">
    <property type="entry name" value="Potassium Channel Kv1.1, Chain A"/>
    <property type="match status" value="1"/>
</dbReference>
<dbReference type="InterPro" id="IPR011705">
    <property type="entry name" value="BACK"/>
</dbReference>
<dbReference type="Pfam" id="PF01344">
    <property type="entry name" value="Kelch_1"/>
    <property type="match status" value="1"/>
</dbReference>
<dbReference type="UniPathway" id="UPA00143"/>
<evidence type="ECO:0000313" key="10">
    <source>
        <dbReference type="Proteomes" id="UP000677054"/>
    </source>
</evidence>
<gene>
    <name evidence="9" type="ORF">DSTB1V02_LOCUS631</name>
</gene>
<keyword evidence="4" id="KW-0677">Repeat</keyword>
<dbReference type="GO" id="GO:0003779">
    <property type="term" value="F:actin binding"/>
    <property type="evidence" value="ECO:0007669"/>
    <property type="project" value="UniProtKB-KW"/>
</dbReference>
<dbReference type="PANTHER" id="PTHR24412:SF488">
    <property type="entry name" value="KELCH-LIKE PROTEIN 24"/>
    <property type="match status" value="1"/>
</dbReference>
<evidence type="ECO:0000259" key="8">
    <source>
        <dbReference type="PROSITE" id="PS50097"/>
    </source>
</evidence>
<dbReference type="GO" id="GO:0016567">
    <property type="term" value="P:protein ubiquitination"/>
    <property type="evidence" value="ECO:0007669"/>
    <property type="project" value="UniProtKB-UniPathway"/>
</dbReference>
<dbReference type="InterPro" id="IPR000210">
    <property type="entry name" value="BTB/POZ_dom"/>
</dbReference>
<keyword evidence="3" id="KW-0880">Kelch repeat</keyword>
<dbReference type="AlphaFoldDB" id="A0A7R8ZXJ9"/>
<dbReference type="EMBL" id="CAJPEV010000046">
    <property type="protein sequence ID" value="CAG0879517.1"/>
    <property type="molecule type" value="Genomic_DNA"/>
</dbReference>
<evidence type="ECO:0000313" key="9">
    <source>
        <dbReference type="EMBL" id="CAD7240611.1"/>
    </source>
</evidence>
<evidence type="ECO:0000256" key="4">
    <source>
        <dbReference type="ARBA" id="ARBA00022737"/>
    </source>
</evidence>
<dbReference type="PANTHER" id="PTHR24412">
    <property type="entry name" value="KELCH PROTEIN"/>
    <property type="match status" value="1"/>
</dbReference>
<dbReference type="SUPFAM" id="SSF50965">
    <property type="entry name" value="Galactose oxidase, central domain"/>
    <property type="match status" value="1"/>
</dbReference>
<dbReference type="Proteomes" id="UP000677054">
    <property type="component" value="Unassembled WGS sequence"/>
</dbReference>